<sequence>MRIISFSADGIRNAAENGFYDWLKEQDADFVCVQDLQCSEYDLQEAVFHPEEYNAYFLDDVDGKANGVAIYCRQLPKAIMTGLGFADFDMEGRYIQADYENLSVACLLAPSAETGNAEQQDRKNEFYGLLGSHLQKIRNKRREFIICGNWHLAHCPADMQNSQESATQSGFLAEERQWINEVLAAGYVDAFREVSSDHDEFSWRPDGNRDSNGWRTDYQLVSQGLKYAVDYGAIYKKRVFSNHGPVIMDYDIET</sequence>
<evidence type="ECO:0000256" key="3">
    <source>
        <dbReference type="ARBA" id="ARBA00022723"/>
    </source>
</evidence>
<evidence type="ECO:0000313" key="8">
    <source>
        <dbReference type="Proteomes" id="UP001143304"/>
    </source>
</evidence>
<keyword evidence="8" id="KW-1185">Reference proteome</keyword>
<evidence type="ECO:0000256" key="1">
    <source>
        <dbReference type="ARBA" id="ARBA00001946"/>
    </source>
</evidence>
<proteinExistence type="inferred from homology"/>
<keyword evidence="3" id="KW-0479">Metal-binding</keyword>
<dbReference type="InterPro" id="IPR005135">
    <property type="entry name" value="Endo/exonuclease/phosphatase"/>
</dbReference>
<dbReference type="NCBIfam" id="TIGR00633">
    <property type="entry name" value="xth"/>
    <property type="match status" value="1"/>
</dbReference>
<evidence type="ECO:0000256" key="2">
    <source>
        <dbReference type="ARBA" id="ARBA00007092"/>
    </source>
</evidence>
<dbReference type="InterPro" id="IPR004808">
    <property type="entry name" value="AP_endonuc_1"/>
</dbReference>
<protein>
    <submittedName>
        <fullName evidence="7">Exodeoxyribonuclease III</fullName>
    </submittedName>
</protein>
<comment type="caution">
    <text evidence="7">The sequence shown here is derived from an EMBL/GenBank/DDBJ whole genome shotgun (WGS) entry which is preliminary data.</text>
</comment>
<reference evidence="7" key="1">
    <citation type="submission" date="2019-02" db="EMBL/GenBank/DDBJ databases">
        <authorList>
            <person name="Li S.-H."/>
        </authorList>
    </citation>
    <scope>NUCLEOTIDE SEQUENCE</scope>
    <source>
        <strain evidence="7">IMCC11814</strain>
    </source>
</reference>
<feature type="domain" description="Endonuclease/exonuclease/phosphatase" evidence="6">
    <location>
        <begin position="18"/>
        <end position="227"/>
    </location>
</feature>
<dbReference type="PANTHER" id="PTHR22748:SF6">
    <property type="entry name" value="DNA-(APURINIC OR APYRIMIDINIC SITE) ENDONUCLEASE"/>
    <property type="match status" value="1"/>
</dbReference>
<keyword evidence="5" id="KW-0460">Magnesium</keyword>
<dbReference type="Proteomes" id="UP001143304">
    <property type="component" value="Unassembled WGS sequence"/>
</dbReference>
<keyword evidence="4" id="KW-0378">Hydrolase</keyword>
<dbReference type="Gene3D" id="3.60.10.10">
    <property type="entry name" value="Endonuclease/exonuclease/phosphatase"/>
    <property type="match status" value="1"/>
</dbReference>
<accession>A0ABT3T9P4</accession>
<dbReference type="EMBL" id="SHNO01000001">
    <property type="protein sequence ID" value="MCX2978182.1"/>
    <property type="molecule type" value="Genomic_DNA"/>
</dbReference>
<comment type="cofactor">
    <cofactor evidence="1">
        <name>Mg(2+)</name>
        <dbReference type="ChEBI" id="CHEBI:18420"/>
    </cofactor>
</comment>
<evidence type="ECO:0000313" key="7">
    <source>
        <dbReference type="EMBL" id="MCX2978182.1"/>
    </source>
</evidence>
<dbReference type="PROSITE" id="PS51435">
    <property type="entry name" value="AP_NUCLEASE_F1_4"/>
    <property type="match status" value="1"/>
</dbReference>
<dbReference type="PANTHER" id="PTHR22748">
    <property type="entry name" value="AP ENDONUCLEASE"/>
    <property type="match status" value="1"/>
</dbReference>
<dbReference type="InterPro" id="IPR036691">
    <property type="entry name" value="Endo/exonu/phosph_ase_sf"/>
</dbReference>
<evidence type="ECO:0000256" key="5">
    <source>
        <dbReference type="ARBA" id="ARBA00022842"/>
    </source>
</evidence>
<evidence type="ECO:0000256" key="4">
    <source>
        <dbReference type="ARBA" id="ARBA00022801"/>
    </source>
</evidence>
<dbReference type="RefSeq" id="WP_279249881.1">
    <property type="nucleotide sequence ID" value="NZ_SHNO01000001.1"/>
</dbReference>
<comment type="similarity">
    <text evidence="2">Belongs to the DNA repair enzymes AP/ExoA family.</text>
</comment>
<dbReference type="SUPFAM" id="SSF56219">
    <property type="entry name" value="DNase I-like"/>
    <property type="match status" value="1"/>
</dbReference>
<organism evidence="7 8">
    <name type="scientific">Candidatus Marimicrobium litorale</name>
    <dbReference type="NCBI Taxonomy" id="2518991"/>
    <lineage>
        <taxon>Bacteria</taxon>
        <taxon>Pseudomonadati</taxon>
        <taxon>Pseudomonadota</taxon>
        <taxon>Gammaproteobacteria</taxon>
        <taxon>Cellvibrionales</taxon>
        <taxon>Halieaceae</taxon>
        <taxon>Marimicrobium</taxon>
    </lineage>
</organism>
<evidence type="ECO:0000259" key="6">
    <source>
        <dbReference type="Pfam" id="PF03372"/>
    </source>
</evidence>
<name>A0ABT3T9P4_9GAMM</name>
<dbReference type="Pfam" id="PF03372">
    <property type="entry name" value="Exo_endo_phos"/>
    <property type="match status" value="1"/>
</dbReference>
<gene>
    <name evidence="7" type="ORF">EYC82_12520</name>
</gene>